<accession>A0AAN7RFT3</accession>
<protein>
    <submittedName>
        <fullName evidence="2">Uncharacterized protein</fullName>
    </submittedName>
</protein>
<proteinExistence type="predicted"/>
<keyword evidence="1" id="KW-1133">Transmembrane helix</keyword>
<name>A0AAN7RFT3_TRANT</name>
<evidence type="ECO:0000313" key="2">
    <source>
        <dbReference type="EMBL" id="KAK4795633.1"/>
    </source>
</evidence>
<evidence type="ECO:0000256" key="1">
    <source>
        <dbReference type="SAM" id="Phobius"/>
    </source>
</evidence>
<comment type="caution">
    <text evidence="2">The sequence shown here is derived from an EMBL/GenBank/DDBJ whole genome shotgun (WGS) entry which is preliminary data.</text>
</comment>
<keyword evidence="3" id="KW-1185">Reference proteome</keyword>
<organism evidence="2 3">
    <name type="scientific">Trapa natans</name>
    <name type="common">Water chestnut</name>
    <dbReference type="NCBI Taxonomy" id="22666"/>
    <lineage>
        <taxon>Eukaryota</taxon>
        <taxon>Viridiplantae</taxon>
        <taxon>Streptophyta</taxon>
        <taxon>Embryophyta</taxon>
        <taxon>Tracheophyta</taxon>
        <taxon>Spermatophyta</taxon>
        <taxon>Magnoliopsida</taxon>
        <taxon>eudicotyledons</taxon>
        <taxon>Gunneridae</taxon>
        <taxon>Pentapetalae</taxon>
        <taxon>rosids</taxon>
        <taxon>malvids</taxon>
        <taxon>Myrtales</taxon>
        <taxon>Lythraceae</taxon>
        <taxon>Trapa</taxon>
    </lineage>
</organism>
<sequence>MESSMLLCSNLTMLDIFCICTTLITKKLISYYNQDVKNWDPKPIGALIIYIFVVVLSFQRIYVAIRAPILDRQRKELTEAFMEALIPEPSRSNVRKLKKNVWRRMTLKVLSSKSSLKDLLEHIHDPSYVGEDAWGDNDDPLRQNLKQIIDSDCEVERESKE</sequence>
<keyword evidence="1" id="KW-0472">Membrane</keyword>
<keyword evidence="1" id="KW-0812">Transmembrane</keyword>
<gene>
    <name evidence="2" type="ORF">SAY86_027959</name>
</gene>
<reference evidence="2 3" key="1">
    <citation type="journal article" date="2023" name="Hortic Res">
        <title>Pangenome of water caltrop reveals structural variations and asymmetric subgenome divergence after allopolyploidization.</title>
        <authorList>
            <person name="Zhang X."/>
            <person name="Chen Y."/>
            <person name="Wang L."/>
            <person name="Yuan Y."/>
            <person name="Fang M."/>
            <person name="Shi L."/>
            <person name="Lu R."/>
            <person name="Comes H.P."/>
            <person name="Ma Y."/>
            <person name="Chen Y."/>
            <person name="Huang G."/>
            <person name="Zhou Y."/>
            <person name="Zheng Z."/>
            <person name="Qiu Y."/>
        </authorList>
    </citation>
    <scope>NUCLEOTIDE SEQUENCE [LARGE SCALE GENOMIC DNA]</scope>
    <source>
        <strain evidence="2">F231</strain>
    </source>
</reference>
<feature type="transmembrane region" description="Helical" evidence="1">
    <location>
        <begin position="44"/>
        <end position="65"/>
    </location>
</feature>
<feature type="transmembrane region" description="Helical" evidence="1">
    <location>
        <begin position="7"/>
        <end position="24"/>
    </location>
</feature>
<dbReference type="AlphaFoldDB" id="A0AAN7RFT3"/>
<dbReference type="Proteomes" id="UP001346149">
    <property type="component" value="Unassembled WGS sequence"/>
</dbReference>
<dbReference type="EMBL" id="JAXQNO010000006">
    <property type="protein sequence ID" value="KAK4795633.1"/>
    <property type="molecule type" value="Genomic_DNA"/>
</dbReference>
<evidence type="ECO:0000313" key="3">
    <source>
        <dbReference type="Proteomes" id="UP001346149"/>
    </source>
</evidence>